<dbReference type="Proteomes" id="UP000236316">
    <property type="component" value="Segment"/>
</dbReference>
<dbReference type="KEGG" id="vg:35382385"/>
<protein>
    <submittedName>
        <fullName evidence="1">Uncharacterized protein</fullName>
    </submittedName>
</protein>
<proteinExistence type="predicted"/>
<sequence length="143" mass="17241">MDALSLNISREEMNNVERLIRDMDRIEIENNKTSKISIYNGKKLDVNNYFKTKCQNKETLHKYLKKAYKSDPNGPKFEERLKYLLGTVEREYLKLLSLLIVYHSGEHENKLQLQFLKEDAELEYELLIRKFESKREYKPIYDK</sequence>
<dbReference type="RefSeq" id="YP_009448787.1">
    <property type="nucleotide sequence ID" value="NC_036594.1"/>
</dbReference>
<dbReference type="GeneID" id="35382385"/>
<gene>
    <name evidence="1" type="ORF">ORPV_581</name>
</gene>
<name>A0A2I2L4K1_9VIRU</name>
<evidence type="ECO:0000313" key="1">
    <source>
        <dbReference type="EMBL" id="SNW62485.1"/>
    </source>
</evidence>
<evidence type="ECO:0000313" key="2">
    <source>
        <dbReference type="Proteomes" id="UP000236316"/>
    </source>
</evidence>
<organism evidence="1">
    <name type="scientific">Orpheovirus IHUMI-LCC2</name>
    <dbReference type="NCBI Taxonomy" id="2023057"/>
    <lineage>
        <taxon>Viruses</taxon>
        <taxon>Varidnaviria</taxon>
        <taxon>Bamfordvirae</taxon>
        <taxon>Nucleocytoviricota</taxon>
        <taxon>Megaviricetes</taxon>
        <taxon>Pimascovirales</taxon>
        <taxon>Ocovirineae</taxon>
        <taxon>Orpheoviridae</taxon>
        <taxon>Alphaorpheovirus</taxon>
        <taxon>Alphaorpheovirus massiliense</taxon>
    </lineage>
</organism>
<keyword evidence="2" id="KW-1185">Reference proteome</keyword>
<accession>A0A2I2L4K1</accession>
<reference evidence="1" key="1">
    <citation type="submission" date="2017-08" db="EMBL/GenBank/DDBJ databases">
        <authorList>
            <consortium name="Urmite Genomes"/>
        </authorList>
    </citation>
    <scope>NUCLEOTIDE SEQUENCE [LARGE SCALE GENOMIC DNA]</scope>
    <source>
        <strain evidence="1">IHUMI-LCC2</strain>
    </source>
</reference>
<dbReference type="EMBL" id="LT906555">
    <property type="protein sequence ID" value="SNW62485.1"/>
    <property type="molecule type" value="Genomic_DNA"/>
</dbReference>